<protein>
    <recommendedName>
        <fullName evidence="3">DUF1033 domain-containing protein</fullName>
    </recommendedName>
</protein>
<dbReference type="RefSeq" id="WP_114288605.1">
    <property type="nucleotide sequence ID" value="NZ_CP122523.1"/>
</dbReference>
<dbReference type="Proteomes" id="UP000288197">
    <property type="component" value="Unassembled WGS sequence"/>
</dbReference>
<evidence type="ECO:0000313" key="1">
    <source>
        <dbReference type="EMBL" id="RSU04147.1"/>
    </source>
</evidence>
<dbReference type="Pfam" id="PF06279">
    <property type="entry name" value="DUF1033"/>
    <property type="match status" value="1"/>
</dbReference>
<sequence>MFQVITMYGENEPWWFFEDWQEDIIEEKTFDKFHAAKDYYDELVSKYSKEYEKMREKEPFMSAFWHEGELIYCDDCDEELQAYKGIMILKNYQKIDDGECKKDETINNCGKTKCCSRHS</sequence>
<name>A0A369B5T3_9ENTE</name>
<dbReference type="GeneID" id="63145303"/>
<evidence type="ECO:0000313" key="2">
    <source>
        <dbReference type="Proteomes" id="UP000288197"/>
    </source>
</evidence>
<accession>A0A369B5T3</accession>
<keyword evidence="2" id="KW-1185">Reference proteome</keyword>
<dbReference type="EMBL" id="NGJX01000002">
    <property type="protein sequence ID" value="RSU04147.1"/>
    <property type="molecule type" value="Genomic_DNA"/>
</dbReference>
<dbReference type="OrthoDB" id="2389779at2"/>
<comment type="caution">
    <text evidence="1">The sequence shown here is derived from an EMBL/GenBank/DDBJ whole genome shotgun (WGS) entry which is preliminary data.</text>
</comment>
<dbReference type="InterPro" id="IPR010434">
    <property type="entry name" value="DUF1033"/>
</dbReference>
<organism evidence="1 2">
    <name type="scientific">Vagococcus fluvialis</name>
    <dbReference type="NCBI Taxonomy" id="2738"/>
    <lineage>
        <taxon>Bacteria</taxon>
        <taxon>Bacillati</taxon>
        <taxon>Bacillota</taxon>
        <taxon>Bacilli</taxon>
        <taxon>Lactobacillales</taxon>
        <taxon>Enterococcaceae</taxon>
        <taxon>Vagococcus</taxon>
    </lineage>
</organism>
<gene>
    <name evidence="1" type="ORF">CBF32_01885</name>
</gene>
<dbReference type="AlphaFoldDB" id="A0A369B5T3"/>
<reference evidence="1 2" key="1">
    <citation type="submission" date="2017-05" db="EMBL/GenBank/DDBJ databases">
        <title>Vagococcus spp. assemblies.</title>
        <authorList>
            <person name="Gulvik C.A."/>
        </authorList>
    </citation>
    <scope>NUCLEOTIDE SEQUENCE [LARGE SCALE GENOMIC DNA]</scope>
    <source>
        <strain evidence="1 2">NCFB 2497</strain>
    </source>
</reference>
<proteinExistence type="predicted"/>
<evidence type="ECO:0008006" key="3">
    <source>
        <dbReference type="Google" id="ProtNLM"/>
    </source>
</evidence>